<feature type="domain" description="General secretion pathway GspH" evidence="12">
    <location>
        <begin position="45"/>
        <end position="161"/>
    </location>
</feature>
<dbReference type="GO" id="GO:0005886">
    <property type="term" value="C:plasma membrane"/>
    <property type="evidence" value="ECO:0007669"/>
    <property type="project" value="UniProtKB-SubCell"/>
</dbReference>
<keyword evidence="8 11" id="KW-0472">Membrane</keyword>
<evidence type="ECO:0000256" key="1">
    <source>
        <dbReference type="ARBA" id="ARBA00004377"/>
    </source>
</evidence>
<dbReference type="RefSeq" id="WP_005415961.1">
    <property type="nucleotide sequence ID" value="NZ_CBCPIZ010000016.1"/>
</dbReference>
<dbReference type="GO" id="GO:0015627">
    <property type="term" value="C:type II protein secretion system complex"/>
    <property type="evidence" value="ECO:0007669"/>
    <property type="project" value="InterPro"/>
</dbReference>
<proteinExistence type="inferred from homology"/>
<evidence type="ECO:0000313" key="16">
    <source>
        <dbReference type="Proteomes" id="UP000230167"/>
    </source>
</evidence>
<dbReference type="EMBL" id="NJGC01000025">
    <property type="protein sequence ID" value="PAM68513.1"/>
    <property type="molecule type" value="Genomic_DNA"/>
</dbReference>
<gene>
    <name evidence="14" type="ORF">B9Y64_00515</name>
    <name evidence="13" type="ORF">CEK00_17705</name>
</gene>
<evidence type="ECO:0000256" key="11">
    <source>
        <dbReference type="SAM" id="Phobius"/>
    </source>
</evidence>
<comment type="similarity">
    <text evidence="9">Belongs to the GSP H family.</text>
</comment>
<evidence type="ECO:0000313" key="13">
    <source>
        <dbReference type="EMBL" id="PAM68513.1"/>
    </source>
</evidence>
<dbReference type="InterPro" id="IPR045584">
    <property type="entry name" value="Pilin-like"/>
</dbReference>
<evidence type="ECO:0000259" key="12">
    <source>
        <dbReference type="Pfam" id="PF12019"/>
    </source>
</evidence>
<evidence type="ECO:0000256" key="3">
    <source>
        <dbReference type="ARBA" id="ARBA00022475"/>
    </source>
</evidence>
<dbReference type="AlphaFoldDB" id="A0A1A6X154"/>
<dbReference type="EMBL" id="NEQV01000001">
    <property type="protein sequence ID" value="PJL33608.1"/>
    <property type="molecule type" value="Genomic_DNA"/>
</dbReference>
<evidence type="ECO:0000256" key="4">
    <source>
        <dbReference type="ARBA" id="ARBA00022481"/>
    </source>
</evidence>
<dbReference type="Proteomes" id="UP000230167">
    <property type="component" value="Unassembled WGS sequence"/>
</dbReference>
<dbReference type="Proteomes" id="UP000216433">
    <property type="component" value="Unassembled WGS sequence"/>
</dbReference>
<comment type="subcellular location">
    <subcellularLocation>
        <location evidence="1">Cell inner membrane</location>
        <topology evidence="1">Single-pass membrane protein</topology>
    </subcellularLocation>
</comment>
<dbReference type="Pfam" id="PF07963">
    <property type="entry name" value="N_methyl"/>
    <property type="match status" value="1"/>
</dbReference>
<keyword evidence="4" id="KW-0488">Methylation</keyword>
<evidence type="ECO:0000256" key="7">
    <source>
        <dbReference type="ARBA" id="ARBA00022989"/>
    </source>
</evidence>
<keyword evidence="5" id="KW-0997">Cell inner membrane</keyword>
<keyword evidence="7 11" id="KW-1133">Transmembrane helix</keyword>
<keyword evidence="6 11" id="KW-0812">Transmembrane</keyword>
<dbReference type="Gene3D" id="3.55.40.10">
    <property type="entry name" value="minor pseudopilin epsh domain"/>
    <property type="match status" value="1"/>
</dbReference>
<reference evidence="14 16" key="1">
    <citation type="journal article" date="2017" name="Front. Microbiol.">
        <title>Double-Face Meets the Bacterial World: The Opportunistic Pathogen Stenotrophomonas maltophilia.</title>
        <authorList>
            <person name="Lira F."/>
            <person name="Berg G."/>
            <person name="Martinez J.L."/>
        </authorList>
    </citation>
    <scope>NUCLEOTIDE SEQUENCE [LARGE SCALE GENOMIC DNA]</scope>
    <source>
        <strain evidence="14 16">EA1</strain>
    </source>
</reference>
<dbReference type="GO" id="GO:0015628">
    <property type="term" value="P:protein secretion by the type II secretion system"/>
    <property type="evidence" value="ECO:0007669"/>
    <property type="project" value="InterPro"/>
</dbReference>
<dbReference type="InterPro" id="IPR022346">
    <property type="entry name" value="T2SS_GspH"/>
</dbReference>
<evidence type="ECO:0000256" key="10">
    <source>
        <dbReference type="ARBA" id="ARBA00030775"/>
    </source>
</evidence>
<comment type="caution">
    <text evidence="13">The sequence shown here is derived from an EMBL/GenBank/DDBJ whole genome shotgun (WGS) entry which is preliminary data.</text>
</comment>
<accession>A0A1A6X154</accession>
<protein>
    <recommendedName>
        <fullName evidence="2">Type II secretion system protein H</fullName>
    </recommendedName>
    <alternativeName>
        <fullName evidence="10">General secretion pathway protein H</fullName>
    </alternativeName>
</protein>
<sequence length="171" mass="17832">MSLRRQNGFTLVELMVTLAVFVVLASIAYPSFRGMIRSNRLATANNELIALANLARSEGIRNSNGGGVCGSADGKACDGDWSKGVLAWSDLDGDGQMGSNDVALRFSQGNPQLSVVGPPGAVIAFDGRGRRRAVADQTLVLSPDACKAGESKSTLTINQSGQVRVTKGTCS</sequence>
<evidence type="ECO:0000256" key="6">
    <source>
        <dbReference type="ARBA" id="ARBA00022692"/>
    </source>
</evidence>
<evidence type="ECO:0000256" key="8">
    <source>
        <dbReference type="ARBA" id="ARBA00023136"/>
    </source>
</evidence>
<evidence type="ECO:0000256" key="5">
    <source>
        <dbReference type="ARBA" id="ARBA00022519"/>
    </source>
</evidence>
<reference evidence="13 15" key="2">
    <citation type="submission" date="2017-06" db="EMBL/GenBank/DDBJ databases">
        <title>Genome sequencing and assembly of Stenotrophomonas maltophilia DF07.</title>
        <authorList>
            <person name="Iyer R."/>
        </authorList>
    </citation>
    <scope>NUCLEOTIDE SEQUENCE [LARGE SCALE GENOMIC DNA]</scope>
    <source>
        <strain evidence="13 15">DF07</strain>
    </source>
</reference>
<evidence type="ECO:0000313" key="15">
    <source>
        <dbReference type="Proteomes" id="UP000216433"/>
    </source>
</evidence>
<name>A0A1A6X154_STEMA</name>
<evidence type="ECO:0000256" key="2">
    <source>
        <dbReference type="ARBA" id="ARBA00021549"/>
    </source>
</evidence>
<feature type="transmembrane region" description="Helical" evidence="11">
    <location>
        <begin position="12"/>
        <end position="32"/>
    </location>
</feature>
<organism evidence="13 15">
    <name type="scientific">Stenotrophomonas maltophilia</name>
    <name type="common">Pseudomonas maltophilia</name>
    <name type="synonym">Xanthomonas maltophilia</name>
    <dbReference type="NCBI Taxonomy" id="40324"/>
    <lineage>
        <taxon>Bacteria</taxon>
        <taxon>Pseudomonadati</taxon>
        <taxon>Pseudomonadota</taxon>
        <taxon>Gammaproteobacteria</taxon>
        <taxon>Lysobacterales</taxon>
        <taxon>Lysobacteraceae</taxon>
        <taxon>Stenotrophomonas</taxon>
        <taxon>Stenotrophomonas maltophilia group</taxon>
    </lineage>
</organism>
<dbReference type="Pfam" id="PF12019">
    <property type="entry name" value="GspH"/>
    <property type="match status" value="1"/>
</dbReference>
<dbReference type="GeneID" id="97260553"/>
<evidence type="ECO:0000256" key="9">
    <source>
        <dbReference type="ARBA" id="ARBA00025772"/>
    </source>
</evidence>
<dbReference type="NCBIfam" id="TIGR02532">
    <property type="entry name" value="IV_pilin_GFxxxE"/>
    <property type="match status" value="1"/>
</dbReference>
<keyword evidence="3" id="KW-1003">Cell membrane</keyword>
<dbReference type="SUPFAM" id="SSF54523">
    <property type="entry name" value="Pili subunits"/>
    <property type="match status" value="1"/>
</dbReference>
<dbReference type="OrthoDB" id="6120962at2"/>
<evidence type="ECO:0000313" key="14">
    <source>
        <dbReference type="EMBL" id="PJL33608.1"/>
    </source>
</evidence>
<dbReference type="InterPro" id="IPR012902">
    <property type="entry name" value="N_methyl_site"/>
</dbReference>